<evidence type="ECO:0000313" key="3">
    <source>
        <dbReference type="Proteomes" id="UP000655016"/>
    </source>
</evidence>
<evidence type="ECO:0000259" key="1">
    <source>
        <dbReference type="Pfam" id="PF22677"/>
    </source>
</evidence>
<keyword evidence="3" id="KW-1185">Reference proteome</keyword>
<dbReference type="InterPro" id="IPR053863">
    <property type="entry name" value="Glyoxy/Ble-like_N"/>
</dbReference>
<proteinExistence type="predicted"/>
<dbReference type="Gene3D" id="3.10.180.10">
    <property type="entry name" value="2,3-Dihydroxybiphenyl 1,2-Dioxygenase, domain 1"/>
    <property type="match status" value="1"/>
</dbReference>
<organism evidence="2 3">
    <name type="scientific">Flavobacterium limi</name>
    <dbReference type="NCBI Taxonomy" id="2045105"/>
    <lineage>
        <taxon>Bacteria</taxon>
        <taxon>Pseudomonadati</taxon>
        <taxon>Bacteroidota</taxon>
        <taxon>Flavobacteriia</taxon>
        <taxon>Flavobacteriales</taxon>
        <taxon>Flavobacteriaceae</taxon>
        <taxon>Flavobacterium</taxon>
    </lineage>
</organism>
<dbReference type="PANTHER" id="PTHR36503:SF2">
    <property type="entry name" value="BLR2408 PROTEIN"/>
    <property type="match status" value="1"/>
</dbReference>
<dbReference type="PANTHER" id="PTHR36503">
    <property type="entry name" value="BLR2520 PROTEIN"/>
    <property type="match status" value="1"/>
</dbReference>
<gene>
    <name evidence="2" type="ORF">GCM10011518_03590</name>
</gene>
<dbReference type="InterPro" id="IPR029068">
    <property type="entry name" value="Glyas_Bleomycin-R_OHBP_Dase"/>
</dbReference>
<dbReference type="EMBL" id="BMKP01000001">
    <property type="protein sequence ID" value="GGE97522.1"/>
    <property type="molecule type" value="Genomic_DNA"/>
</dbReference>
<dbReference type="RefSeq" id="WP_163392531.1">
    <property type="nucleotide sequence ID" value="NZ_BMKP01000001.1"/>
</dbReference>
<name>A0ABQ1TN37_9FLAO</name>
<dbReference type="Proteomes" id="UP000655016">
    <property type="component" value="Unassembled WGS sequence"/>
</dbReference>
<dbReference type="SUPFAM" id="SSF54593">
    <property type="entry name" value="Glyoxalase/Bleomycin resistance protein/Dihydroxybiphenyl dioxygenase"/>
    <property type="match status" value="1"/>
</dbReference>
<comment type="caution">
    <text evidence="2">The sequence shown here is derived from an EMBL/GenBank/DDBJ whole genome shotgun (WGS) entry which is preliminary data.</text>
</comment>
<reference evidence="3" key="1">
    <citation type="journal article" date="2019" name="Int. J. Syst. Evol. Microbiol.">
        <title>The Global Catalogue of Microorganisms (GCM) 10K type strain sequencing project: providing services to taxonomists for standard genome sequencing and annotation.</title>
        <authorList>
            <consortium name="The Broad Institute Genomics Platform"/>
            <consortium name="The Broad Institute Genome Sequencing Center for Infectious Disease"/>
            <person name="Wu L."/>
            <person name="Ma J."/>
        </authorList>
    </citation>
    <scope>NUCLEOTIDE SEQUENCE [LARGE SCALE GENOMIC DNA]</scope>
    <source>
        <strain evidence="3">CGMCC 1.16060</strain>
    </source>
</reference>
<sequence length="138" mass="15999">MSTKIFLNLPVKDLNRSVEFFTQLGFLFNPLFTNEKGTCLIIGENINVMFLEEEFYKTFTNKEVSDANTTSEVIIAISVESREKVDEIIENVVKAGGAEYMDTKDYGWMYQKMFLDPDGHHWEVFFMDESQIPTNENV</sequence>
<evidence type="ECO:0000313" key="2">
    <source>
        <dbReference type="EMBL" id="GGE97522.1"/>
    </source>
</evidence>
<dbReference type="Pfam" id="PF22677">
    <property type="entry name" value="Ble-like_N"/>
    <property type="match status" value="1"/>
</dbReference>
<feature type="domain" description="Glyoxalase/Bleomycin resistance-like N-terminal" evidence="1">
    <location>
        <begin position="5"/>
        <end position="43"/>
    </location>
</feature>
<accession>A0ABQ1TN37</accession>
<protein>
    <recommendedName>
        <fullName evidence="1">Glyoxalase/Bleomycin resistance-like N-terminal domain-containing protein</fullName>
    </recommendedName>
</protein>